<comment type="caution">
    <text evidence="2">The sequence shown here is derived from an EMBL/GenBank/DDBJ whole genome shotgun (WGS) entry which is preliminary data.</text>
</comment>
<evidence type="ECO:0000313" key="3">
    <source>
        <dbReference type="Proteomes" id="UP000314294"/>
    </source>
</evidence>
<evidence type="ECO:0000313" key="2">
    <source>
        <dbReference type="EMBL" id="TNN79820.1"/>
    </source>
</evidence>
<organism evidence="2 3">
    <name type="scientific">Liparis tanakae</name>
    <name type="common">Tanaka's snailfish</name>
    <dbReference type="NCBI Taxonomy" id="230148"/>
    <lineage>
        <taxon>Eukaryota</taxon>
        <taxon>Metazoa</taxon>
        <taxon>Chordata</taxon>
        <taxon>Craniata</taxon>
        <taxon>Vertebrata</taxon>
        <taxon>Euteleostomi</taxon>
        <taxon>Actinopterygii</taxon>
        <taxon>Neopterygii</taxon>
        <taxon>Teleostei</taxon>
        <taxon>Neoteleostei</taxon>
        <taxon>Acanthomorphata</taxon>
        <taxon>Eupercaria</taxon>
        <taxon>Perciformes</taxon>
        <taxon>Cottioidei</taxon>
        <taxon>Cottales</taxon>
        <taxon>Liparidae</taxon>
        <taxon>Liparis</taxon>
    </lineage>
</organism>
<protein>
    <submittedName>
        <fullName evidence="2">Uncharacterized protein</fullName>
    </submittedName>
</protein>
<gene>
    <name evidence="2" type="ORF">EYF80_009857</name>
</gene>
<dbReference type="EMBL" id="SRLO01000060">
    <property type="protein sequence ID" value="TNN79820.1"/>
    <property type="molecule type" value="Genomic_DNA"/>
</dbReference>
<dbReference type="AlphaFoldDB" id="A0A4Z2IP75"/>
<feature type="compositionally biased region" description="Basic residues" evidence="1">
    <location>
        <begin position="48"/>
        <end position="63"/>
    </location>
</feature>
<feature type="region of interest" description="Disordered" evidence="1">
    <location>
        <begin position="1"/>
        <end position="80"/>
    </location>
</feature>
<name>A0A4Z2IP75_9TELE</name>
<keyword evidence="3" id="KW-1185">Reference proteome</keyword>
<reference evidence="2 3" key="1">
    <citation type="submission" date="2019-03" db="EMBL/GenBank/DDBJ databases">
        <title>First draft genome of Liparis tanakae, snailfish: a comprehensive survey of snailfish specific genes.</title>
        <authorList>
            <person name="Kim W."/>
            <person name="Song I."/>
            <person name="Jeong J.-H."/>
            <person name="Kim D."/>
            <person name="Kim S."/>
            <person name="Ryu S."/>
            <person name="Song J.Y."/>
            <person name="Lee S.K."/>
        </authorList>
    </citation>
    <scope>NUCLEOTIDE SEQUENCE [LARGE SCALE GENOMIC DNA]</scope>
    <source>
        <tissue evidence="2">Muscle</tissue>
    </source>
</reference>
<evidence type="ECO:0000256" key="1">
    <source>
        <dbReference type="SAM" id="MobiDB-lite"/>
    </source>
</evidence>
<accession>A0A4Z2IP75</accession>
<dbReference type="Proteomes" id="UP000314294">
    <property type="component" value="Unassembled WGS sequence"/>
</dbReference>
<proteinExistence type="predicted"/>
<sequence length="119" mass="13370">MSVSHRSLICTEKAAESHLEQQPNGRRLNTPLATPNPSLKDGPLPRLLNRHADKRKTIRRFGSTRRDPPPPPGSSNQQPVLLIDGLQQLSRNQWLDSNPLDIRIVFDNMILNVFSCNSA</sequence>